<protein>
    <submittedName>
        <fullName evidence="2">Uncharacterized protein</fullName>
    </submittedName>
</protein>
<evidence type="ECO:0000313" key="2">
    <source>
        <dbReference type="EMBL" id="ETW06085.1"/>
    </source>
</evidence>
<reference evidence="2" key="1">
    <citation type="submission" date="2013-12" db="EMBL/GenBank/DDBJ databases">
        <title>The Genome Sequence of Aphanomyces invadans NJM9701.</title>
        <authorList>
            <consortium name="The Broad Institute Genomics Platform"/>
            <person name="Russ C."/>
            <person name="Tyler B."/>
            <person name="van West P."/>
            <person name="Dieguez-Uribeondo J."/>
            <person name="Young S.K."/>
            <person name="Zeng Q."/>
            <person name="Gargeya S."/>
            <person name="Fitzgerald M."/>
            <person name="Abouelleil A."/>
            <person name="Alvarado L."/>
            <person name="Chapman S.B."/>
            <person name="Gainer-Dewar J."/>
            <person name="Goldberg J."/>
            <person name="Griggs A."/>
            <person name="Gujja S."/>
            <person name="Hansen M."/>
            <person name="Howarth C."/>
            <person name="Imamovic A."/>
            <person name="Ireland A."/>
            <person name="Larimer J."/>
            <person name="McCowan C."/>
            <person name="Murphy C."/>
            <person name="Pearson M."/>
            <person name="Poon T.W."/>
            <person name="Priest M."/>
            <person name="Roberts A."/>
            <person name="Saif S."/>
            <person name="Shea T."/>
            <person name="Sykes S."/>
            <person name="Wortman J."/>
            <person name="Nusbaum C."/>
            <person name="Birren B."/>
        </authorList>
    </citation>
    <scope>NUCLEOTIDE SEQUENCE [LARGE SCALE GENOMIC DNA]</scope>
    <source>
        <strain evidence="2">NJM9701</strain>
    </source>
</reference>
<accession>A0A024UIR9</accession>
<gene>
    <name evidence="2" type="ORF">H310_03679</name>
</gene>
<sequence>MASPSSTEAAPDASRLAFIESELRAMSAKMDQILQEQGARIQCIDDKLDRLVRVVEAGVTAHEGKLTKLPDAICQPLERRWTDTSQVVDHALACTNARLDRIEKALDELPDNLRSTRQKLHSASFALQGMEGFWPTTAVLPTTLHPSREAPPGPPATNPPRHTSQRHNQHRATRVVQEPSYTTLSVRGNISKPPIAAYPTEDTAPPSTTSATAVSSFRATNCRTMWHLWFHGDPSTADGPLRHVVLDEYVGGSTRMQQSRSKVVMEALCQLGGVAADDVSAMSPGASNEVFDRAFHALLYENPEGNLAGAVGKLRPDKAESYMVATVYNVLVNERRKRKRDAAVEIHML</sequence>
<dbReference type="VEuPathDB" id="FungiDB:H310_03679"/>
<dbReference type="GeneID" id="20080729"/>
<evidence type="ECO:0000256" key="1">
    <source>
        <dbReference type="SAM" id="MobiDB-lite"/>
    </source>
</evidence>
<name>A0A024UIR9_9STRA</name>
<proteinExistence type="predicted"/>
<dbReference type="AlphaFoldDB" id="A0A024UIR9"/>
<feature type="compositionally biased region" description="Basic residues" evidence="1">
    <location>
        <begin position="163"/>
        <end position="173"/>
    </location>
</feature>
<feature type="compositionally biased region" description="Polar residues" evidence="1">
    <location>
        <begin position="179"/>
        <end position="188"/>
    </location>
</feature>
<dbReference type="EMBL" id="KI913956">
    <property type="protein sequence ID" value="ETW06085.1"/>
    <property type="molecule type" value="Genomic_DNA"/>
</dbReference>
<dbReference type="RefSeq" id="XP_008865862.1">
    <property type="nucleotide sequence ID" value="XM_008867640.1"/>
</dbReference>
<dbReference type="OrthoDB" id="78906at2759"/>
<feature type="region of interest" description="Disordered" evidence="1">
    <location>
        <begin position="142"/>
        <end position="210"/>
    </location>
</feature>
<organism evidence="2">
    <name type="scientific">Aphanomyces invadans</name>
    <dbReference type="NCBI Taxonomy" id="157072"/>
    <lineage>
        <taxon>Eukaryota</taxon>
        <taxon>Sar</taxon>
        <taxon>Stramenopiles</taxon>
        <taxon>Oomycota</taxon>
        <taxon>Saprolegniomycetes</taxon>
        <taxon>Saprolegniales</taxon>
        <taxon>Verrucalvaceae</taxon>
        <taxon>Aphanomyces</taxon>
    </lineage>
</organism>
<feature type="compositionally biased region" description="Pro residues" evidence="1">
    <location>
        <begin position="149"/>
        <end position="158"/>
    </location>
</feature>
<feature type="compositionally biased region" description="Low complexity" evidence="1">
    <location>
        <begin position="199"/>
        <end position="210"/>
    </location>
</feature>